<keyword evidence="2" id="KW-1185">Reference proteome</keyword>
<gene>
    <name evidence="1" type="ORF">MKS88_005050</name>
</gene>
<accession>A0ACB9Y5R9</accession>
<organism evidence="1 2">
    <name type="scientific">Plasmodium brasilianum</name>
    <dbReference type="NCBI Taxonomy" id="5824"/>
    <lineage>
        <taxon>Eukaryota</taxon>
        <taxon>Sar</taxon>
        <taxon>Alveolata</taxon>
        <taxon>Apicomplexa</taxon>
        <taxon>Aconoidasida</taxon>
        <taxon>Haemosporida</taxon>
        <taxon>Plasmodiidae</taxon>
        <taxon>Plasmodium</taxon>
        <taxon>Plasmodium (Plasmodium)</taxon>
    </lineage>
</organism>
<dbReference type="Proteomes" id="UP001056978">
    <property type="component" value="Chromosome 13"/>
</dbReference>
<dbReference type="EMBL" id="CM043781">
    <property type="protein sequence ID" value="KAI4835833.1"/>
    <property type="molecule type" value="Genomic_DNA"/>
</dbReference>
<proteinExistence type="predicted"/>
<name>A0ACB9Y5R9_PLABR</name>
<sequence>MNIVKKIYIFHFLIIILKQLCFISSNKIKKEEMGIMDLLPSNSLLYPLDFQQNWQASEPIPLNIHYDVPSYGHKDLLTALEYHNDLENYEKEREEIKRKIIAEQNRLEEFLWNKIEFLKIKERNPKEILNRREVTKSKRLQNNA</sequence>
<evidence type="ECO:0000313" key="1">
    <source>
        <dbReference type="EMBL" id="KAI4835833.1"/>
    </source>
</evidence>
<comment type="caution">
    <text evidence="1">The sequence shown here is derived from an EMBL/GenBank/DDBJ whole genome shotgun (WGS) entry which is preliminary data.</text>
</comment>
<protein>
    <submittedName>
        <fullName evidence="1">Uncharacterized protein</fullName>
    </submittedName>
</protein>
<evidence type="ECO:0000313" key="2">
    <source>
        <dbReference type="Proteomes" id="UP001056978"/>
    </source>
</evidence>
<reference evidence="1" key="1">
    <citation type="submission" date="2022-06" db="EMBL/GenBank/DDBJ databases">
        <title>The First Complete Genome of the Simian Malaria Parasite Plasmodium brasilianum.</title>
        <authorList>
            <person name="Bajic M."/>
            <person name="Ravishankar S."/>
        </authorList>
    </citation>
    <scope>NUCLEOTIDE SEQUENCE</scope>
    <source>
        <strain evidence="1">Bolivian I</strain>
    </source>
</reference>